<evidence type="ECO:0000313" key="4">
    <source>
        <dbReference type="Proteomes" id="UP000023152"/>
    </source>
</evidence>
<evidence type="ECO:0000313" key="3">
    <source>
        <dbReference type="EMBL" id="ETO36305.1"/>
    </source>
</evidence>
<dbReference type="AlphaFoldDB" id="X6PCQ2"/>
<dbReference type="PROSITE" id="PS50132">
    <property type="entry name" value="RGS"/>
    <property type="match status" value="1"/>
</dbReference>
<feature type="transmembrane region" description="Helical" evidence="1">
    <location>
        <begin position="215"/>
        <end position="236"/>
    </location>
</feature>
<keyword evidence="4" id="KW-1185">Reference proteome</keyword>
<comment type="caution">
    <text evidence="3">The sequence shown here is derived from an EMBL/GenBank/DDBJ whole genome shotgun (WGS) entry which is preliminary data.</text>
</comment>
<organism evidence="3 4">
    <name type="scientific">Reticulomyxa filosa</name>
    <dbReference type="NCBI Taxonomy" id="46433"/>
    <lineage>
        <taxon>Eukaryota</taxon>
        <taxon>Sar</taxon>
        <taxon>Rhizaria</taxon>
        <taxon>Retaria</taxon>
        <taxon>Foraminifera</taxon>
        <taxon>Monothalamids</taxon>
        <taxon>Reticulomyxidae</taxon>
        <taxon>Reticulomyxa</taxon>
    </lineage>
</organism>
<gene>
    <name evidence="3" type="ORF">RFI_00756</name>
</gene>
<keyword evidence="1" id="KW-0472">Membrane</keyword>
<dbReference type="Proteomes" id="UP000023152">
    <property type="component" value="Unassembled WGS sequence"/>
</dbReference>
<dbReference type="InterPro" id="IPR036305">
    <property type="entry name" value="RGS_sf"/>
</dbReference>
<dbReference type="InterPro" id="IPR016137">
    <property type="entry name" value="RGS"/>
</dbReference>
<protein>
    <recommendedName>
        <fullName evidence="2">RGS domain-containing protein</fullName>
    </recommendedName>
</protein>
<dbReference type="SUPFAM" id="SSF48097">
    <property type="entry name" value="Regulator of G-protein signaling, RGS"/>
    <property type="match status" value="1"/>
</dbReference>
<evidence type="ECO:0000259" key="2">
    <source>
        <dbReference type="PROSITE" id="PS50132"/>
    </source>
</evidence>
<dbReference type="EMBL" id="ASPP01000809">
    <property type="protein sequence ID" value="ETO36305.1"/>
    <property type="molecule type" value="Genomic_DNA"/>
</dbReference>
<sequence length="553" mass="65056">MFFVYGNSGALGLLLTRVWLLLRSRTGTKGVPPKKKKKFIHIFVHVYIYAYTHFFFWDKKRMLYYNIHYNIALSNGKWMTKIDSNALSDKKNSSYKWFVATENKSTLGNPKWLLTRLLLPTYLIGATIVFFCDINKWESFGRIGADGCILIVTLFVILIWFVFFVFHFFIESHPIKFFIKKNKTKKNITFFFKKKRVRMPAYVDYIYLKRELKDLLFWGLYFVVVHGMLSIVVVTAPQYLSYFWYSSINIPILCVGYLGTLISTNYKVLKWNNLLGFIEDHRDTIKHLSPFPSTTIDRQQIHQQNTLIRSFLLYSSKPFFRPRVKDDPPEGNYNYNHDHNANPNLNINLPNSSHFDKRFVLSLENILSNIQSLHIFMDFLFAEFAHENLIGLPLLHAYICTLARIQFVALFLMCIHVCIHIGLIELIQFKTFVLSQTSDEETPNRETHKSLLPESIVRSEIVFNTSKTILEKFQLLVAKFITTDAPYCLNISHSQRMALVFLSKQKNLDDYSTTQIASFFDECIREMFGLIRDSFARFTKTDMYEKLCEYHEH</sequence>
<accession>X6PCQ2</accession>
<dbReference type="Gene3D" id="1.10.167.10">
    <property type="entry name" value="Regulator of G-protein Signalling 4, domain 2"/>
    <property type="match status" value="1"/>
</dbReference>
<name>X6PCQ2_RETFI</name>
<feature type="domain" description="RGS" evidence="2">
    <location>
        <begin position="362"/>
        <end position="548"/>
    </location>
</feature>
<feature type="transmembrane region" description="Helical" evidence="1">
    <location>
        <begin position="113"/>
        <end position="131"/>
    </location>
</feature>
<feature type="transmembrane region" description="Helical" evidence="1">
    <location>
        <begin position="143"/>
        <end position="170"/>
    </location>
</feature>
<feature type="transmembrane region" description="Helical" evidence="1">
    <location>
        <begin position="242"/>
        <end position="262"/>
    </location>
</feature>
<keyword evidence="1" id="KW-0812">Transmembrane</keyword>
<dbReference type="InterPro" id="IPR044926">
    <property type="entry name" value="RGS_subdomain_2"/>
</dbReference>
<feature type="transmembrane region" description="Helical" evidence="1">
    <location>
        <begin position="40"/>
        <end position="57"/>
    </location>
</feature>
<feature type="transmembrane region" description="Helical" evidence="1">
    <location>
        <begin position="405"/>
        <end position="427"/>
    </location>
</feature>
<reference evidence="3 4" key="1">
    <citation type="journal article" date="2013" name="Curr. Biol.">
        <title>The Genome of the Foraminiferan Reticulomyxa filosa.</title>
        <authorList>
            <person name="Glockner G."/>
            <person name="Hulsmann N."/>
            <person name="Schleicher M."/>
            <person name="Noegel A.A."/>
            <person name="Eichinger L."/>
            <person name="Gallinger C."/>
            <person name="Pawlowski J."/>
            <person name="Sierra R."/>
            <person name="Euteneuer U."/>
            <person name="Pillet L."/>
            <person name="Moustafa A."/>
            <person name="Platzer M."/>
            <person name="Groth M."/>
            <person name="Szafranski K."/>
            <person name="Schliwa M."/>
        </authorList>
    </citation>
    <scope>NUCLEOTIDE SEQUENCE [LARGE SCALE GENOMIC DNA]</scope>
</reference>
<proteinExistence type="predicted"/>
<evidence type="ECO:0000256" key="1">
    <source>
        <dbReference type="SAM" id="Phobius"/>
    </source>
</evidence>
<keyword evidence="1" id="KW-1133">Transmembrane helix</keyword>